<dbReference type="Gene3D" id="3.90.70.80">
    <property type="match status" value="1"/>
</dbReference>
<dbReference type="GO" id="GO:0036503">
    <property type="term" value="P:ERAD pathway"/>
    <property type="evidence" value="ECO:0007669"/>
    <property type="project" value="TreeGrafter"/>
</dbReference>
<evidence type="ECO:0000313" key="5">
    <source>
        <dbReference type="EMBL" id="KAE8704517.1"/>
    </source>
</evidence>
<comment type="catalytic activity">
    <reaction evidence="1 3">
        <text>Thiol-dependent hydrolysis of ester, thioester, amide, peptide and isopeptide bonds formed by the C-terminal Gly of ubiquitin (a 76-residue protein attached to proteins as an intracellular targeting signal).</text>
        <dbReference type="EC" id="3.4.19.12"/>
    </reaction>
</comment>
<keyword evidence="3" id="KW-0788">Thiol protease</keyword>
<keyword evidence="2 3" id="KW-0378">Hydrolase</keyword>
<organism evidence="5 6">
    <name type="scientific">Hibiscus syriacus</name>
    <name type="common">Rose of Sharon</name>
    <dbReference type="NCBI Taxonomy" id="106335"/>
    <lineage>
        <taxon>Eukaryota</taxon>
        <taxon>Viridiplantae</taxon>
        <taxon>Streptophyta</taxon>
        <taxon>Embryophyta</taxon>
        <taxon>Tracheophyta</taxon>
        <taxon>Spermatophyta</taxon>
        <taxon>Magnoliopsida</taxon>
        <taxon>eudicotyledons</taxon>
        <taxon>Gunneridae</taxon>
        <taxon>Pentapetalae</taxon>
        <taxon>rosids</taxon>
        <taxon>malvids</taxon>
        <taxon>Malvales</taxon>
        <taxon>Malvaceae</taxon>
        <taxon>Malvoideae</taxon>
        <taxon>Hibiscus</taxon>
    </lineage>
</organism>
<dbReference type="PANTHER" id="PTHR13312:SF3">
    <property type="entry name" value="OVARIAN TUMOR DOMAIN-CONTAINING DEUBIQUITINATING ENZYME 3"/>
    <property type="match status" value="1"/>
</dbReference>
<evidence type="ECO:0000259" key="4">
    <source>
        <dbReference type="PROSITE" id="PS50802"/>
    </source>
</evidence>
<evidence type="ECO:0000256" key="2">
    <source>
        <dbReference type="ARBA" id="ARBA00022801"/>
    </source>
</evidence>
<dbReference type="GO" id="GO:0004843">
    <property type="term" value="F:cysteine-type deubiquitinase activity"/>
    <property type="evidence" value="ECO:0007669"/>
    <property type="project" value="UniProtKB-UniRule"/>
</dbReference>
<dbReference type="PROSITE" id="PS50802">
    <property type="entry name" value="OTU"/>
    <property type="match status" value="1"/>
</dbReference>
<dbReference type="Proteomes" id="UP000436088">
    <property type="component" value="Unassembled WGS sequence"/>
</dbReference>
<evidence type="ECO:0000256" key="1">
    <source>
        <dbReference type="ARBA" id="ARBA00000707"/>
    </source>
</evidence>
<evidence type="ECO:0000256" key="3">
    <source>
        <dbReference type="RuleBase" id="RU367104"/>
    </source>
</evidence>
<reference evidence="5" key="1">
    <citation type="submission" date="2019-09" db="EMBL/GenBank/DDBJ databases">
        <title>Draft genome information of white flower Hibiscus syriacus.</title>
        <authorList>
            <person name="Kim Y.-M."/>
        </authorList>
    </citation>
    <scope>NUCLEOTIDE SEQUENCE [LARGE SCALE GENOMIC DNA]</scope>
    <source>
        <strain evidence="5">YM2019G1</strain>
    </source>
</reference>
<dbReference type="Pfam" id="PF02338">
    <property type="entry name" value="OTU"/>
    <property type="match status" value="1"/>
</dbReference>
<keyword evidence="3" id="KW-0645">Protease</keyword>
<name>A0A6A3AM94_HIBSY</name>
<sequence>MANKLFNENIVEQLRHGIAKFELVSSPVSSISSPGVSHAFPTILPADKSHRFFARIGPSLGGGLPATKKVEQYSVHRVTGDGRCLFRALVKGMALNKGIDLSPRKERDDADELRMAVKEVLCDNAKDRQQYEEALVAITVEESLKRYCQRIQRPDFWGGESELLVLSRLCGQPIVVYIPEHEHRKGGWGSGFIPIAEYGSEFRKGSGKGKPRKVVRLLYSGRNHYDLLV</sequence>
<feature type="domain" description="OTU" evidence="4">
    <location>
        <begin position="73"/>
        <end position="229"/>
    </location>
</feature>
<dbReference type="GO" id="GO:0005829">
    <property type="term" value="C:cytosol"/>
    <property type="evidence" value="ECO:0007669"/>
    <property type="project" value="TreeGrafter"/>
</dbReference>
<protein>
    <recommendedName>
        <fullName evidence="3">Ubiquitin thioesterase OTU</fullName>
        <ecNumber evidence="3">3.4.19.12</ecNumber>
    </recommendedName>
</protein>
<dbReference type="EC" id="3.4.19.12" evidence="3"/>
<dbReference type="OrthoDB" id="409956at2759"/>
<keyword evidence="3" id="KW-0963">Cytoplasm</keyword>
<gene>
    <name evidence="5" type="ORF">F3Y22_tig00110450pilonHSYRG00532</name>
</gene>
<dbReference type="FunFam" id="3.90.70.80:FF:000019">
    <property type="entry name" value="Cysteine proteinases superfamily protein"/>
    <property type="match status" value="1"/>
</dbReference>
<dbReference type="InterPro" id="IPR003323">
    <property type="entry name" value="OTU_dom"/>
</dbReference>
<dbReference type="InterPro" id="IPR038765">
    <property type="entry name" value="Papain-like_cys_pep_sf"/>
</dbReference>
<keyword evidence="6" id="KW-1185">Reference proteome</keyword>
<comment type="function">
    <text evidence="3">Hydrolase that can remove conjugated ubiquitin from proteins and may therefore play an important regulatory role at the level of protein turnover by preventing degradation.</text>
</comment>
<comment type="caution">
    <text evidence="5">The sequence shown here is derived from an EMBL/GenBank/DDBJ whole genome shotgun (WGS) entry which is preliminary data.</text>
</comment>
<dbReference type="GO" id="GO:0016579">
    <property type="term" value="P:protein deubiquitination"/>
    <property type="evidence" value="ECO:0007669"/>
    <property type="project" value="TreeGrafter"/>
</dbReference>
<dbReference type="AlphaFoldDB" id="A0A6A3AM94"/>
<dbReference type="SUPFAM" id="SSF54001">
    <property type="entry name" value="Cysteine proteinases"/>
    <property type="match status" value="1"/>
</dbReference>
<proteinExistence type="predicted"/>
<dbReference type="GO" id="GO:0030968">
    <property type="term" value="P:endoplasmic reticulum unfolded protein response"/>
    <property type="evidence" value="ECO:0007669"/>
    <property type="project" value="TreeGrafter"/>
</dbReference>
<accession>A0A6A3AM94</accession>
<dbReference type="PANTHER" id="PTHR13312">
    <property type="entry name" value="HIV-INDUCED PROTEIN-7-LIKE PROTEASE"/>
    <property type="match status" value="1"/>
</dbReference>
<evidence type="ECO:0000313" key="6">
    <source>
        <dbReference type="Proteomes" id="UP000436088"/>
    </source>
</evidence>
<keyword evidence="3" id="KW-0833">Ubl conjugation pathway</keyword>
<dbReference type="EMBL" id="VEPZ02000992">
    <property type="protein sequence ID" value="KAE8704517.1"/>
    <property type="molecule type" value="Genomic_DNA"/>
</dbReference>
<comment type="subcellular location">
    <subcellularLocation>
        <location evidence="3">Cytoplasm</location>
    </subcellularLocation>
</comment>
<dbReference type="GO" id="GO:0005634">
    <property type="term" value="C:nucleus"/>
    <property type="evidence" value="ECO:0007669"/>
    <property type="project" value="TreeGrafter"/>
</dbReference>
<dbReference type="CDD" id="cd22759">
    <property type="entry name" value="OTU_plant_OTU3-like"/>
    <property type="match status" value="1"/>
</dbReference>